<dbReference type="Proteomes" id="UP000035681">
    <property type="component" value="Unplaced"/>
</dbReference>
<dbReference type="Gene3D" id="3.30.420.40">
    <property type="match status" value="2"/>
</dbReference>
<dbReference type="InterPro" id="IPR018484">
    <property type="entry name" value="FGGY_N"/>
</dbReference>
<dbReference type="GO" id="GO:0006641">
    <property type="term" value="P:triglyceride metabolic process"/>
    <property type="evidence" value="ECO:0007669"/>
    <property type="project" value="TreeGrafter"/>
</dbReference>
<dbReference type="InterPro" id="IPR037444">
    <property type="entry name" value="GK5"/>
</dbReference>
<feature type="domain" description="Carbohydrate kinase FGGY C-terminal" evidence="8">
    <location>
        <begin position="288"/>
        <end position="476"/>
    </location>
</feature>
<evidence type="ECO:0000313" key="11">
    <source>
        <dbReference type="WBParaSite" id="TCONS_00017182.p1"/>
    </source>
</evidence>
<dbReference type="GO" id="GO:0005524">
    <property type="term" value="F:ATP binding"/>
    <property type="evidence" value="ECO:0007669"/>
    <property type="project" value="UniProtKB-KW"/>
</dbReference>
<organism evidence="10">
    <name type="scientific">Strongyloides stercoralis</name>
    <name type="common">Threadworm</name>
    <dbReference type="NCBI Taxonomy" id="6248"/>
    <lineage>
        <taxon>Eukaryota</taxon>
        <taxon>Metazoa</taxon>
        <taxon>Ecdysozoa</taxon>
        <taxon>Nematoda</taxon>
        <taxon>Chromadorea</taxon>
        <taxon>Rhabditida</taxon>
        <taxon>Tylenchina</taxon>
        <taxon>Panagrolaimomorpha</taxon>
        <taxon>Strongyloidoidea</taxon>
        <taxon>Strongyloididae</taxon>
        <taxon>Strongyloides</taxon>
    </lineage>
</organism>
<reference evidence="10" key="1">
    <citation type="submission" date="2015-08" db="UniProtKB">
        <authorList>
            <consortium name="WormBaseParasite"/>
        </authorList>
    </citation>
    <scope>IDENTIFICATION</scope>
</reference>
<sequence length="526" mass="59688">MKPKQNKNFKRNYVLAVDIGTTTMKVGIINDKNKIILCDSEKIEIEISRKNDNFQAVIDPDKLWNQFVKLVKGIIEKFGSSDLIESFGICCQRNTFITWDKRDMRPLHPFITWKDCRGKDACISWNNGFFIKLLNIIGTILYFLVKNEKFKSFKIFRFINSMVSHRFLAISKEYKEIEKLRKEGFLGFGFLDTWIVAKLTNGKNIVTDHSGSSTTGLYNPFTKKWSKFLLKIISFPNEILPKLTSSAGEIIGITNKSIFNCEIPIYSIMGDQQAAVIGSGCISKGDVKISLGTGSFINVNTGRNVFSLLLGLYPICTYKINNDFCFAVEGFSSDTSDIINWAGNMNLYDNIENSSNLAFSVNIDNQLNFFPSFSGIQSPINDTNACCGLLGINSTSKKEDILRAILESISFRVFQLWKTVNKELPNLKHEKIRICGGVAANDFICQTICTLINLKIERPCDYKSTTLIGSAFMCGITRGQYEITDISNIISIDKTFFPKKDEYESLLEKFNNWEKALERTLNYYGK</sequence>
<dbReference type="PANTHER" id="PTHR10196:SF68">
    <property type="entry name" value="GLYCEROL KINASE 5-RELATED"/>
    <property type="match status" value="1"/>
</dbReference>
<keyword evidence="6" id="KW-0812">Transmembrane</keyword>
<accession>A0A0K0DSW7</accession>
<dbReference type="InterPro" id="IPR018485">
    <property type="entry name" value="FGGY_C"/>
</dbReference>
<comment type="similarity">
    <text evidence="1">Belongs to the FGGY kinase family.</text>
</comment>
<keyword evidence="2" id="KW-0808">Transferase</keyword>
<evidence type="ECO:0000256" key="2">
    <source>
        <dbReference type="ARBA" id="ARBA00022679"/>
    </source>
</evidence>
<protein>
    <submittedName>
        <fullName evidence="10 11">Glycerol kinase</fullName>
    </submittedName>
</protein>
<evidence type="ECO:0000256" key="4">
    <source>
        <dbReference type="ARBA" id="ARBA00022777"/>
    </source>
</evidence>
<evidence type="ECO:0000259" key="8">
    <source>
        <dbReference type="Pfam" id="PF02782"/>
    </source>
</evidence>
<feature type="domain" description="Carbohydrate kinase FGGY N-terminal" evidence="7">
    <location>
        <begin position="13"/>
        <end position="278"/>
    </location>
</feature>
<evidence type="ECO:0000256" key="5">
    <source>
        <dbReference type="ARBA" id="ARBA00022840"/>
    </source>
</evidence>
<keyword evidence="3" id="KW-0547">Nucleotide-binding</keyword>
<dbReference type="GO" id="GO:0005739">
    <property type="term" value="C:mitochondrion"/>
    <property type="evidence" value="ECO:0007669"/>
    <property type="project" value="TreeGrafter"/>
</dbReference>
<dbReference type="PIRSF" id="PIRSF000538">
    <property type="entry name" value="GlpK"/>
    <property type="match status" value="1"/>
</dbReference>
<evidence type="ECO:0000256" key="6">
    <source>
        <dbReference type="SAM" id="Phobius"/>
    </source>
</evidence>
<evidence type="ECO:0000313" key="10">
    <source>
        <dbReference type="WBParaSite" id="SSTP_0000033000.1"/>
    </source>
</evidence>
<evidence type="ECO:0000313" key="9">
    <source>
        <dbReference type="Proteomes" id="UP000035681"/>
    </source>
</evidence>
<dbReference type="InterPro" id="IPR043129">
    <property type="entry name" value="ATPase_NBD"/>
</dbReference>
<dbReference type="GO" id="GO:0006071">
    <property type="term" value="P:glycerol metabolic process"/>
    <property type="evidence" value="ECO:0007669"/>
    <property type="project" value="TreeGrafter"/>
</dbReference>
<dbReference type="PANTHER" id="PTHR10196">
    <property type="entry name" value="SUGAR KINASE"/>
    <property type="match status" value="1"/>
</dbReference>
<dbReference type="SUPFAM" id="SSF53067">
    <property type="entry name" value="Actin-like ATPase domain"/>
    <property type="match status" value="2"/>
</dbReference>
<dbReference type="Pfam" id="PF00370">
    <property type="entry name" value="FGGY_N"/>
    <property type="match status" value="1"/>
</dbReference>
<evidence type="ECO:0000259" key="7">
    <source>
        <dbReference type="Pfam" id="PF00370"/>
    </source>
</evidence>
<keyword evidence="9" id="KW-1185">Reference proteome</keyword>
<dbReference type="GO" id="GO:0046167">
    <property type="term" value="P:glycerol-3-phosphate biosynthetic process"/>
    <property type="evidence" value="ECO:0007669"/>
    <property type="project" value="TreeGrafter"/>
</dbReference>
<evidence type="ECO:0000256" key="1">
    <source>
        <dbReference type="ARBA" id="ARBA00009156"/>
    </source>
</evidence>
<dbReference type="Pfam" id="PF02782">
    <property type="entry name" value="FGGY_C"/>
    <property type="match status" value="1"/>
</dbReference>
<dbReference type="FunFam" id="3.30.420.40:FF:000104">
    <property type="entry name" value="putative glycerol kinase 5"/>
    <property type="match status" value="1"/>
</dbReference>
<feature type="transmembrane region" description="Helical" evidence="6">
    <location>
        <begin position="129"/>
        <end position="145"/>
    </location>
</feature>
<dbReference type="WBParaSite" id="TCONS_00017182.p1">
    <property type="protein sequence ID" value="TCONS_00017182.p1"/>
    <property type="gene ID" value="XLOC_011368"/>
</dbReference>
<dbReference type="WBParaSite" id="SSTP_0000033000.1">
    <property type="protein sequence ID" value="SSTP_0000033000.1"/>
    <property type="gene ID" value="SSTP_0000033000"/>
</dbReference>
<keyword evidence="4" id="KW-0418">Kinase</keyword>
<evidence type="ECO:0000256" key="3">
    <source>
        <dbReference type="ARBA" id="ARBA00022741"/>
    </source>
</evidence>
<keyword evidence="6" id="KW-0472">Membrane</keyword>
<dbReference type="AlphaFoldDB" id="A0A0K0DSW7"/>
<dbReference type="GO" id="GO:0016301">
    <property type="term" value="F:kinase activity"/>
    <property type="evidence" value="ECO:0007669"/>
    <property type="project" value="UniProtKB-KW"/>
</dbReference>
<dbReference type="CDD" id="cd07793">
    <property type="entry name" value="ASKHA_NBD_FGGY_GK5-like"/>
    <property type="match status" value="1"/>
</dbReference>
<keyword evidence="5" id="KW-0067">ATP-binding</keyword>
<dbReference type="InterPro" id="IPR000577">
    <property type="entry name" value="Carb_kinase_FGGY"/>
</dbReference>
<dbReference type="STRING" id="6248.A0A0K0DSW7"/>
<name>A0A0K0DSW7_STRER</name>
<keyword evidence="6" id="KW-1133">Transmembrane helix</keyword>
<proteinExistence type="inferred from homology"/>